<gene>
    <name evidence="2" type="ORF">NPIL_696381</name>
    <name evidence="3" type="ORF">NPIL_702131</name>
</gene>
<accession>A0A8X6NUZ6</accession>
<dbReference type="EMBL" id="BMAW01068268">
    <property type="protein sequence ID" value="GFT63582.1"/>
    <property type="molecule type" value="Genomic_DNA"/>
</dbReference>
<dbReference type="Proteomes" id="UP000887013">
    <property type="component" value="Unassembled WGS sequence"/>
</dbReference>
<reference evidence="2" key="1">
    <citation type="submission" date="2020-08" db="EMBL/GenBank/DDBJ databases">
        <title>Multicomponent nature underlies the extraordinary mechanical properties of spider dragline silk.</title>
        <authorList>
            <person name="Kono N."/>
            <person name="Nakamura H."/>
            <person name="Mori M."/>
            <person name="Yoshida Y."/>
            <person name="Ohtoshi R."/>
            <person name="Malay A.D."/>
            <person name="Moran D.A.P."/>
            <person name="Tomita M."/>
            <person name="Numata K."/>
            <person name="Arakawa K."/>
        </authorList>
    </citation>
    <scope>NUCLEOTIDE SEQUENCE</scope>
</reference>
<name>A0A8X6NUZ6_NEPPI</name>
<comment type="caution">
    <text evidence="2">The sequence shown here is derived from an EMBL/GenBank/DDBJ whole genome shotgun (WGS) entry which is preliminary data.</text>
</comment>
<feature type="region of interest" description="Disordered" evidence="1">
    <location>
        <begin position="1"/>
        <end position="37"/>
    </location>
</feature>
<evidence type="ECO:0000313" key="2">
    <source>
        <dbReference type="EMBL" id="GFT33254.1"/>
    </source>
</evidence>
<evidence type="ECO:0000313" key="4">
    <source>
        <dbReference type="Proteomes" id="UP000887013"/>
    </source>
</evidence>
<dbReference type="EMBL" id="BMAW01013321">
    <property type="protein sequence ID" value="GFT33254.1"/>
    <property type="molecule type" value="Genomic_DNA"/>
</dbReference>
<organism evidence="2 4">
    <name type="scientific">Nephila pilipes</name>
    <name type="common">Giant wood spider</name>
    <name type="synonym">Nephila maculata</name>
    <dbReference type="NCBI Taxonomy" id="299642"/>
    <lineage>
        <taxon>Eukaryota</taxon>
        <taxon>Metazoa</taxon>
        <taxon>Ecdysozoa</taxon>
        <taxon>Arthropoda</taxon>
        <taxon>Chelicerata</taxon>
        <taxon>Arachnida</taxon>
        <taxon>Araneae</taxon>
        <taxon>Araneomorphae</taxon>
        <taxon>Entelegynae</taxon>
        <taxon>Araneoidea</taxon>
        <taxon>Nephilidae</taxon>
        <taxon>Nephila</taxon>
    </lineage>
</organism>
<proteinExistence type="predicted"/>
<dbReference type="AlphaFoldDB" id="A0A8X6NUZ6"/>
<evidence type="ECO:0000313" key="3">
    <source>
        <dbReference type="EMBL" id="GFT63582.1"/>
    </source>
</evidence>
<protein>
    <submittedName>
        <fullName evidence="2">Uncharacterized protein</fullName>
    </submittedName>
</protein>
<keyword evidence="4" id="KW-1185">Reference proteome</keyword>
<feature type="region of interest" description="Disordered" evidence="1">
    <location>
        <begin position="51"/>
        <end position="87"/>
    </location>
</feature>
<evidence type="ECO:0000256" key="1">
    <source>
        <dbReference type="SAM" id="MobiDB-lite"/>
    </source>
</evidence>
<sequence length="87" mass="9338">MGLHRGLRKGYGVGEQPRRPTYGLSGNTRAAPNAVSAPVIRNVPFQVKRTNPANRKVNFPGDVKENSSLYVTLTPPAPKKSSPPANS</sequence>